<name>A0A7C4I554_CALS0</name>
<proteinExistence type="predicted"/>
<evidence type="ECO:0000313" key="3">
    <source>
        <dbReference type="EMBL" id="HGN89791.1"/>
    </source>
</evidence>
<dbReference type="SMART" id="SM00418">
    <property type="entry name" value="HTH_ARSR"/>
    <property type="match status" value="1"/>
</dbReference>
<evidence type="ECO:0000259" key="1">
    <source>
        <dbReference type="PROSITE" id="PS50987"/>
    </source>
</evidence>
<dbReference type="InterPro" id="IPR001845">
    <property type="entry name" value="HTH_ArsR_DNA-bd_dom"/>
</dbReference>
<dbReference type="PROSITE" id="PS50987">
    <property type="entry name" value="HTH_ARSR_2"/>
    <property type="match status" value="1"/>
</dbReference>
<evidence type="ECO:0000313" key="2">
    <source>
        <dbReference type="EMBL" id="HGL40260.1"/>
    </source>
</evidence>
<dbReference type="EMBL" id="DTAD01000017">
    <property type="protein sequence ID" value="HGN89791.1"/>
    <property type="molecule type" value="Genomic_DNA"/>
</dbReference>
<protein>
    <submittedName>
        <fullName evidence="3">ArsR family transcriptional regulator</fullName>
    </submittedName>
</protein>
<sequence length="88" mass="9956">MINPRAYLTSVKNVRKGLEARSKIITVLEEGEYSAIEISRKTGLPLHVVRHHLKRLKRDRVVEKRGRGRGVRWRLTGAGQASIEEAVG</sequence>
<feature type="domain" description="HTH arsR-type" evidence="1">
    <location>
        <begin position="1"/>
        <end position="88"/>
    </location>
</feature>
<dbReference type="GO" id="GO:0003700">
    <property type="term" value="F:DNA-binding transcription factor activity"/>
    <property type="evidence" value="ECO:0007669"/>
    <property type="project" value="InterPro"/>
</dbReference>
<dbReference type="InterPro" id="IPR036390">
    <property type="entry name" value="WH_DNA-bd_sf"/>
</dbReference>
<dbReference type="Gene3D" id="1.10.10.10">
    <property type="entry name" value="Winged helix-like DNA-binding domain superfamily/Winged helix DNA-binding domain"/>
    <property type="match status" value="1"/>
</dbReference>
<dbReference type="AlphaFoldDB" id="A0A7C4I554"/>
<dbReference type="Pfam" id="PF01022">
    <property type="entry name" value="HTH_5"/>
    <property type="match status" value="1"/>
</dbReference>
<dbReference type="SUPFAM" id="SSF46785">
    <property type="entry name" value="Winged helix' DNA-binding domain"/>
    <property type="match status" value="1"/>
</dbReference>
<accession>A0A7C4I554</accession>
<dbReference type="EMBL" id="DTCM01000014">
    <property type="protein sequence ID" value="HGL40260.1"/>
    <property type="molecule type" value="Genomic_DNA"/>
</dbReference>
<comment type="caution">
    <text evidence="3">The sequence shown here is derived from an EMBL/GenBank/DDBJ whole genome shotgun (WGS) entry which is preliminary data.</text>
</comment>
<dbReference type="InterPro" id="IPR036388">
    <property type="entry name" value="WH-like_DNA-bd_sf"/>
</dbReference>
<gene>
    <name evidence="3" type="ORF">ENT82_01500</name>
    <name evidence="2" type="ORF">ENU43_01125</name>
</gene>
<reference evidence="3" key="1">
    <citation type="journal article" date="2020" name="mSystems">
        <title>Genome- and Community-Level Interaction Insights into Carbon Utilization and Element Cycling Functions of Hydrothermarchaeota in Hydrothermal Sediment.</title>
        <authorList>
            <person name="Zhou Z."/>
            <person name="Liu Y."/>
            <person name="Xu W."/>
            <person name="Pan J."/>
            <person name="Luo Z.H."/>
            <person name="Li M."/>
        </authorList>
    </citation>
    <scope>NUCLEOTIDE SEQUENCE [LARGE SCALE GENOMIC DNA]</scope>
    <source>
        <strain evidence="3">SpSt-613</strain>
        <strain evidence="2">SpSt-669</strain>
    </source>
</reference>
<dbReference type="InterPro" id="IPR011991">
    <property type="entry name" value="ArsR-like_HTH"/>
</dbReference>
<organism evidence="3">
    <name type="scientific">Caldiarchaeum subterraneum</name>
    <dbReference type="NCBI Taxonomy" id="311458"/>
    <lineage>
        <taxon>Archaea</taxon>
        <taxon>Nitrososphaerota</taxon>
        <taxon>Candidatus Caldarchaeales</taxon>
        <taxon>Candidatus Caldarchaeaceae</taxon>
        <taxon>Candidatus Caldarchaeum</taxon>
    </lineage>
</organism>
<dbReference type="CDD" id="cd00090">
    <property type="entry name" value="HTH_ARSR"/>
    <property type="match status" value="1"/>
</dbReference>